<dbReference type="GO" id="GO:0007165">
    <property type="term" value="P:signal transduction"/>
    <property type="evidence" value="ECO:0007669"/>
    <property type="project" value="InterPro"/>
</dbReference>
<dbReference type="InterPro" id="IPR004089">
    <property type="entry name" value="MCPsignal_dom"/>
</dbReference>
<accession>A0A0F9QSR7</accession>
<dbReference type="PROSITE" id="PS50113">
    <property type="entry name" value="PAC"/>
    <property type="match status" value="1"/>
</dbReference>
<dbReference type="Gene3D" id="3.30.450.20">
    <property type="entry name" value="PAS domain"/>
    <property type="match status" value="2"/>
</dbReference>
<dbReference type="Pfam" id="PF00015">
    <property type="entry name" value="MCPsignal"/>
    <property type="match status" value="1"/>
</dbReference>
<evidence type="ECO:0008006" key="4">
    <source>
        <dbReference type="Google" id="ProtNLM"/>
    </source>
</evidence>
<gene>
    <name evidence="3" type="ORF">LCGC14_0737000</name>
</gene>
<dbReference type="InterPro" id="IPR004090">
    <property type="entry name" value="Chemotax_Me-accpt_rcpt"/>
</dbReference>
<dbReference type="InterPro" id="IPR035965">
    <property type="entry name" value="PAS-like_dom_sf"/>
</dbReference>
<dbReference type="InterPro" id="IPR001610">
    <property type="entry name" value="PAC"/>
</dbReference>
<dbReference type="InterPro" id="IPR013655">
    <property type="entry name" value="PAS_fold_3"/>
</dbReference>
<dbReference type="SUPFAM" id="SSF55785">
    <property type="entry name" value="PYP-like sensor domain (PAS domain)"/>
    <property type="match status" value="2"/>
</dbReference>
<dbReference type="InterPro" id="IPR050903">
    <property type="entry name" value="Bact_Chemotaxis_MeTrfase"/>
</dbReference>
<comment type="caution">
    <text evidence="3">The sequence shown here is derived from an EMBL/GenBank/DDBJ whole genome shotgun (WGS) entry which is preliminary data.</text>
</comment>
<dbReference type="Pfam" id="PF08448">
    <property type="entry name" value="PAS_4"/>
    <property type="match status" value="1"/>
</dbReference>
<name>A0A0F9QSR7_9ZZZZ</name>
<evidence type="ECO:0000259" key="2">
    <source>
        <dbReference type="PROSITE" id="PS50113"/>
    </source>
</evidence>
<dbReference type="CDD" id="cd00130">
    <property type="entry name" value="PAS"/>
    <property type="match status" value="2"/>
</dbReference>
<dbReference type="InterPro" id="IPR000700">
    <property type="entry name" value="PAS-assoc_C"/>
</dbReference>
<protein>
    <recommendedName>
        <fullName evidence="4">Methyl-accepting chemotaxis protein</fullName>
    </recommendedName>
</protein>
<dbReference type="InterPro" id="IPR013656">
    <property type="entry name" value="PAS_4"/>
</dbReference>
<evidence type="ECO:0000259" key="1">
    <source>
        <dbReference type="PROSITE" id="PS50111"/>
    </source>
</evidence>
<dbReference type="InterPro" id="IPR000014">
    <property type="entry name" value="PAS"/>
</dbReference>
<dbReference type="SMART" id="SM00091">
    <property type="entry name" value="PAS"/>
    <property type="match status" value="2"/>
</dbReference>
<feature type="domain" description="Methyl-accepting transducer" evidence="1">
    <location>
        <begin position="239"/>
        <end position="432"/>
    </location>
</feature>
<dbReference type="Gene3D" id="1.10.287.950">
    <property type="entry name" value="Methyl-accepting chemotaxis protein"/>
    <property type="match status" value="1"/>
</dbReference>
<reference evidence="3" key="1">
    <citation type="journal article" date="2015" name="Nature">
        <title>Complex archaea that bridge the gap between prokaryotes and eukaryotes.</title>
        <authorList>
            <person name="Spang A."/>
            <person name="Saw J.H."/>
            <person name="Jorgensen S.L."/>
            <person name="Zaremba-Niedzwiedzka K."/>
            <person name="Martijn J."/>
            <person name="Lind A.E."/>
            <person name="van Eijk R."/>
            <person name="Schleper C."/>
            <person name="Guy L."/>
            <person name="Ettema T.J."/>
        </authorList>
    </citation>
    <scope>NUCLEOTIDE SEQUENCE</scope>
</reference>
<dbReference type="GO" id="GO:0016020">
    <property type="term" value="C:membrane"/>
    <property type="evidence" value="ECO:0007669"/>
    <property type="project" value="InterPro"/>
</dbReference>
<sequence length="432" mass="48278">MFFKKKSQQLEALQIKTWDLQATLDAIKSSIACIEFSPDGHIITANDLFRSVIGYEAEEIEGKHHRIFCDADYTRSHDYKAFWQRLSQGEKQSGTFPRRTKEGGMIWLEATYFPVLSPDNTVSKILKLAYDVTEDHARTRQQEAVFDAISRSMAVIEFTKDGVILTANQNFLSAIGYSLRDIEGKHHRLFCQPEFYEQNPDFWRELAAGEFKSGKFERQHESGRTIWLEASYNPIFNDEGEVYKIVKFASDITDYVEKTQRTIEATGVAYATAKETAGNATQASESLAHSKTTTDLILKRIEQTKEVIVKLDAQSQNIERIVATIAGVADQTNLLALNAAIEAARAGDQGRGFAVVADEVRQLAARTGKSTSEIETVVRENLALTEKVVNEVEAVANVADDAHAQMIRVEKIVQDISTGADRVLEAVATINQ</sequence>
<organism evidence="3">
    <name type="scientific">marine sediment metagenome</name>
    <dbReference type="NCBI Taxonomy" id="412755"/>
    <lineage>
        <taxon>unclassified sequences</taxon>
        <taxon>metagenomes</taxon>
        <taxon>ecological metagenomes</taxon>
    </lineage>
</organism>
<dbReference type="PANTHER" id="PTHR24422">
    <property type="entry name" value="CHEMOTAXIS PROTEIN METHYLTRANSFERASE"/>
    <property type="match status" value="1"/>
</dbReference>
<proteinExistence type="predicted"/>
<feature type="domain" description="PAC" evidence="2">
    <location>
        <begin position="212"/>
        <end position="264"/>
    </location>
</feature>
<dbReference type="NCBIfam" id="TIGR00229">
    <property type="entry name" value="sensory_box"/>
    <property type="match status" value="2"/>
</dbReference>
<dbReference type="GO" id="GO:0004888">
    <property type="term" value="F:transmembrane signaling receptor activity"/>
    <property type="evidence" value="ECO:0007669"/>
    <property type="project" value="InterPro"/>
</dbReference>
<dbReference type="SMART" id="SM00283">
    <property type="entry name" value="MA"/>
    <property type="match status" value="1"/>
</dbReference>
<dbReference type="EMBL" id="LAZR01001727">
    <property type="protein sequence ID" value="KKN40067.1"/>
    <property type="molecule type" value="Genomic_DNA"/>
</dbReference>
<dbReference type="SMART" id="SM00086">
    <property type="entry name" value="PAC"/>
    <property type="match status" value="2"/>
</dbReference>
<dbReference type="PRINTS" id="PR00260">
    <property type="entry name" value="CHEMTRNSDUCR"/>
</dbReference>
<dbReference type="PANTHER" id="PTHR24422:SF10">
    <property type="entry name" value="CHEMOTAXIS PROTEIN METHYLTRANSFERASE 2"/>
    <property type="match status" value="1"/>
</dbReference>
<dbReference type="Pfam" id="PF08447">
    <property type="entry name" value="PAS_3"/>
    <property type="match status" value="1"/>
</dbReference>
<dbReference type="SUPFAM" id="SSF58104">
    <property type="entry name" value="Methyl-accepting chemotaxis protein (MCP) signaling domain"/>
    <property type="match status" value="1"/>
</dbReference>
<evidence type="ECO:0000313" key="3">
    <source>
        <dbReference type="EMBL" id="KKN40067.1"/>
    </source>
</evidence>
<dbReference type="AlphaFoldDB" id="A0A0F9QSR7"/>
<dbReference type="GO" id="GO:0006935">
    <property type="term" value="P:chemotaxis"/>
    <property type="evidence" value="ECO:0007669"/>
    <property type="project" value="InterPro"/>
</dbReference>
<dbReference type="PROSITE" id="PS50111">
    <property type="entry name" value="CHEMOTAXIS_TRANSDUC_2"/>
    <property type="match status" value="1"/>
</dbReference>